<dbReference type="Gene3D" id="3.50.50.60">
    <property type="entry name" value="FAD/NAD(P)-binding domain"/>
    <property type="match status" value="1"/>
</dbReference>
<organism evidence="3 4">
    <name type="scientific">Veronia pacifica</name>
    <dbReference type="NCBI Taxonomy" id="1080227"/>
    <lineage>
        <taxon>Bacteria</taxon>
        <taxon>Pseudomonadati</taxon>
        <taxon>Pseudomonadota</taxon>
        <taxon>Gammaproteobacteria</taxon>
        <taxon>Vibrionales</taxon>
        <taxon>Vibrionaceae</taxon>
        <taxon>Veronia</taxon>
    </lineage>
</organism>
<gene>
    <name evidence="3" type="ORF">A8L45_15420</name>
</gene>
<dbReference type="InterPro" id="IPR050631">
    <property type="entry name" value="PheA/TfdB_FAD_monoxygenase"/>
</dbReference>
<evidence type="ECO:0000313" key="4">
    <source>
        <dbReference type="Proteomes" id="UP000094936"/>
    </source>
</evidence>
<dbReference type="OrthoDB" id="8672648at2"/>
<comment type="caution">
    <text evidence="3">The sequence shown here is derived from an EMBL/GenBank/DDBJ whole genome shotgun (WGS) entry which is preliminary data.</text>
</comment>
<evidence type="ECO:0000313" key="3">
    <source>
        <dbReference type="EMBL" id="ODA31766.1"/>
    </source>
</evidence>
<evidence type="ECO:0000259" key="2">
    <source>
        <dbReference type="Pfam" id="PF01494"/>
    </source>
</evidence>
<dbReference type="InterPro" id="IPR036188">
    <property type="entry name" value="FAD/NAD-bd_sf"/>
</dbReference>
<dbReference type="SUPFAM" id="SSF51905">
    <property type="entry name" value="FAD/NAD(P)-binding domain"/>
    <property type="match status" value="1"/>
</dbReference>
<keyword evidence="1" id="KW-0560">Oxidoreductase</keyword>
<dbReference type="PANTHER" id="PTHR43476">
    <property type="entry name" value="3-(3-HYDROXY-PHENYL)PROPIONATE/3-HYDROXYCINNAMIC ACID HYDROXYLASE"/>
    <property type="match status" value="1"/>
</dbReference>
<dbReference type="NCBIfam" id="NF004829">
    <property type="entry name" value="PRK06183.1-3"/>
    <property type="match status" value="1"/>
</dbReference>
<dbReference type="GO" id="GO:0071949">
    <property type="term" value="F:FAD binding"/>
    <property type="evidence" value="ECO:0007669"/>
    <property type="project" value="InterPro"/>
</dbReference>
<proteinExistence type="predicted"/>
<dbReference type="PRINTS" id="PR00420">
    <property type="entry name" value="RNGMNOXGNASE"/>
</dbReference>
<dbReference type="GO" id="GO:0008688">
    <property type="term" value="F:3-(3-hydroxyphenyl)propionate hydroxylase activity"/>
    <property type="evidence" value="ECO:0007669"/>
    <property type="project" value="TreeGrafter"/>
</dbReference>
<sequence>MKNNDFHDTYDVVVVGLGPVGATLANLLGMLGIKVLVLDREAEAYHLPRAVHFDDEVMRVFQWIGIADELLPEIRINPGMRFQSPDGTLLLDWPRPLEEGPHAWHPSWRFHQPDLERILRSKLTTYDSVTVRCRAEAFMVEDKGDGVEVRFEDMAMGEIHRVTAQYAVGCDGARSLVRRFIESRMKDFGFHERWLVVDVLLNQDKPELGDHSIQFCDPNRPATYVRGPKNRRRWEITVLPEESNTAVTKDSFVWQLLSPWLTPDEATLERSAVYTFHSLSAEVWQKGRLLVAGDAAHQTPPFMGQGMCAGIRDAANLAWKLAESVEQGDGDTLLESYQSERQPNAEAYISKAIALGRLINTVDSEPALRAAMSGEDGNKKMQSLYPILGPGLGTGANAGKQFGQPRMLDGSRMDEHIGYRYVYVTTDDIAVDLRSLTSLPVISVSETQNGADYLMQLETKGVLLRPDRYILGCGETVNALAELVNTLPQHYQQKKRKGMMI</sequence>
<reference evidence="3 4" key="1">
    <citation type="submission" date="2016-05" db="EMBL/GenBank/DDBJ databases">
        <title>Genomic Taxonomy of the Vibrionaceae.</title>
        <authorList>
            <person name="Gomez-Gil B."/>
            <person name="Enciso-Ibarra J."/>
        </authorList>
    </citation>
    <scope>NUCLEOTIDE SEQUENCE [LARGE SCALE GENOMIC DNA]</scope>
    <source>
        <strain evidence="3 4">CAIM 1920</strain>
    </source>
</reference>
<evidence type="ECO:0000256" key="1">
    <source>
        <dbReference type="ARBA" id="ARBA00023002"/>
    </source>
</evidence>
<dbReference type="GO" id="GO:0019622">
    <property type="term" value="P:3-(3-hydroxy)phenylpropionate catabolic process"/>
    <property type="evidence" value="ECO:0007669"/>
    <property type="project" value="TreeGrafter"/>
</dbReference>
<dbReference type="AlphaFoldDB" id="A0A1C3EEU9"/>
<dbReference type="RefSeq" id="WP_068903853.1">
    <property type="nucleotide sequence ID" value="NZ_JBHUIF010000004.1"/>
</dbReference>
<dbReference type="STRING" id="1080227.A8L45_15420"/>
<dbReference type="Proteomes" id="UP000094936">
    <property type="component" value="Unassembled WGS sequence"/>
</dbReference>
<dbReference type="InterPro" id="IPR002938">
    <property type="entry name" value="FAD-bd"/>
</dbReference>
<dbReference type="Pfam" id="PF01494">
    <property type="entry name" value="FAD_binding_3"/>
    <property type="match status" value="1"/>
</dbReference>
<protein>
    <submittedName>
        <fullName evidence="3">3-(3-hydroxyphenyl)propionate hydroxylase</fullName>
    </submittedName>
</protein>
<keyword evidence="4" id="KW-1185">Reference proteome</keyword>
<accession>A0A1C3EEU9</accession>
<name>A0A1C3EEU9_9GAMM</name>
<dbReference type="EMBL" id="LYBM01000030">
    <property type="protein sequence ID" value="ODA31766.1"/>
    <property type="molecule type" value="Genomic_DNA"/>
</dbReference>
<feature type="domain" description="FAD-binding" evidence="2">
    <location>
        <begin position="10"/>
        <end position="350"/>
    </location>
</feature>
<dbReference type="PANTHER" id="PTHR43476:SF3">
    <property type="entry name" value="FAD-BINDING MONOOXYGENASE"/>
    <property type="match status" value="1"/>
</dbReference>
<dbReference type="Gene3D" id="3.30.70.2450">
    <property type="match status" value="1"/>
</dbReference>